<dbReference type="EMBL" id="LT629704">
    <property type="protein sequence ID" value="SDN53321.1"/>
    <property type="molecule type" value="Genomic_DNA"/>
</dbReference>
<dbReference type="InterPro" id="IPR042070">
    <property type="entry name" value="PucR_C-HTH_sf"/>
</dbReference>
<dbReference type="EMBL" id="JXDI01000003">
    <property type="protein sequence ID" value="KAF2406836.1"/>
    <property type="molecule type" value="Genomic_DNA"/>
</dbReference>
<organism evidence="6 7">
    <name type="scientific">Pseudomonas antarctica</name>
    <dbReference type="NCBI Taxonomy" id="219572"/>
    <lineage>
        <taxon>Bacteria</taxon>
        <taxon>Pseudomonadati</taxon>
        <taxon>Pseudomonadota</taxon>
        <taxon>Gammaproteobacteria</taxon>
        <taxon>Pseudomonadales</taxon>
        <taxon>Pseudomonadaceae</taxon>
        <taxon>Pseudomonas</taxon>
    </lineage>
</organism>
<dbReference type="AlphaFoldDB" id="A0A1H0C640"/>
<dbReference type="OrthoDB" id="9792148at2"/>
<evidence type="ECO:0000313" key="6">
    <source>
        <dbReference type="EMBL" id="SDN53321.1"/>
    </source>
</evidence>
<evidence type="ECO:0000313" key="5">
    <source>
        <dbReference type="EMBL" id="KAF2406836.1"/>
    </source>
</evidence>
<protein>
    <submittedName>
        <fullName evidence="5">Carbohydrate diacid regulator</fullName>
    </submittedName>
    <submittedName>
        <fullName evidence="6">Sugar diacid utilization regulator</fullName>
    </submittedName>
</protein>
<evidence type="ECO:0000313" key="8">
    <source>
        <dbReference type="Proteomes" id="UP000748067"/>
    </source>
</evidence>
<proteinExistence type="inferred from homology"/>
<comment type="similarity">
    <text evidence="1">Belongs to the CdaR family.</text>
</comment>
<feature type="domain" description="CdaR GGDEF-like" evidence="4">
    <location>
        <begin position="152"/>
        <end position="288"/>
    </location>
</feature>
<dbReference type="Proteomes" id="UP000748067">
    <property type="component" value="Unassembled WGS sequence"/>
</dbReference>
<keyword evidence="8" id="KW-1185">Reference proteome</keyword>
<dbReference type="Pfam" id="PF13556">
    <property type="entry name" value="HTH_30"/>
    <property type="match status" value="1"/>
</dbReference>
<dbReference type="Pfam" id="PF07905">
    <property type="entry name" value="PucR"/>
    <property type="match status" value="1"/>
</dbReference>
<evidence type="ECO:0000259" key="3">
    <source>
        <dbReference type="Pfam" id="PF13556"/>
    </source>
</evidence>
<gene>
    <name evidence="5" type="primary">cdaR_2</name>
    <name evidence="5" type="ORF">PSAN_50140</name>
    <name evidence="6" type="ORF">SAMN04490179_4675</name>
</gene>
<dbReference type="Pfam" id="PF17853">
    <property type="entry name" value="GGDEF_2"/>
    <property type="match status" value="1"/>
</dbReference>
<feature type="domain" description="PucR C-terminal helix-turn-helix" evidence="3">
    <location>
        <begin position="342"/>
        <end position="399"/>
    </location>
</feature>
<evidence type="ECO:0000256" key="1">
    <source>
        <dbReference type="ARBA" id="ARBA00006754"/>
    </source>
</evidence>
<dbReference type="PANTHER" id="PTHR33744">
    <property type="entry name" value="CARBOHYDRATE DIACID REGULATOR"/>
    <property type="match status" value="1"/>
</dbReference>
<dbReference type="InterPro" id="IPR025736">
    <property type="entry name" value="PucR_C-HTH_dom"/>
</dbReference>
<dbReference type="Gene3D" id="1.10.10.2840">
    <property type="entry name" value="PucR C-terminal helix-turn-helix domain"/>
    <property type="match status" value="1"/>
</dbReference>
<dbReference type="InterPro" id="IPR041522">
    <property type="entry name" value="CdaR_GGDEF"/>
</dbReference>
<reference evidence="5 8" key="1">
    <citation type="submission" date="2015-01" db="EMBL/GenBank/DDBJ databases">
        <title>Genome Sequence of Pseudomonas antarctica CMS 35.</title>
        <authorList>
            <person name="Voget S."/>
            <person name="Chow J."/>
            <person name="Daniel R."/>
            <person name="Streit W."/>
        </authorList>
    </citation>
    <scope>NUCLEOTIDE SEQUENCE [LARGE SCALE GENOMIC DNA]</scope>
    <source>
        <strain evidence="5 8">CMS 35</strain>
    </source>
</reference>
<name>A0A1H0C640_9PSED</name>
<dbReference type="PANTHER" id="PTHR33744:SF1">
    <property type="entry name" value="DNA-BINDING TRANSCRIPTIONAL ACTIVATOR ADER"/>
    <property type="match status" value="1"/>
</dbReference>
<sequence>MSLTVADVLALPGLESISLRAGDAGLDNTVRWPYVAENSGIAEWVLGGELVFVTGINHPRDDANLLRLLDEACQRQVAGLVILTGPAYIQAIPQRLLDAAEAAGMPLIEQPYSLKMVLVTQAIGSALIESEQLGRSRHDVLERLLAGDYQSLEVLLHRAAQLGMSLAGHWQIVQLQLEGGEALFAQNDTAQVEAQLARQHDSIGRRLRQFSAQHRALLPVLGRAGQWTVLLPATDAAAALVNRQQLAAWLNPLNLRLAPLKLFIGLSAAAHPPARLAQAHDEARQALTAARRFSDRNGLCVYDELGVLKLLSGVRDRALLDQFLNERLGPLLRHDLHHGPSLMPTLEAWFHENGNLVAAAQRLAVHRNTLTHRVQRIEALCGLTLDNSYDRLDIGIALMIWRLSA</sequence>
<evidence type="ECO:0000259" key="4">
    <source>
        <dbReference type="Pfam" id="PF17853"/>
    </source>
</evidence>
<dbReference type="InterPro" id="IPR051448">
    <property type="entry name" value="CdaR-like_regulators"/>
</dbReference>
<dbReference type="RefSeq" id="WP_083359204.1">
    <property type="nucleotide sequence ID" value="NZ_JBLHDY010000023.1"/>
</dbReference>
<dbReference type="Proteomes" id="UP000182470">
    <property type="component" value="Chromosome I"/>
</dbReference>
<reference evidence="6 7" key="2">
    <citation type="submission" date="2016-10" db="EMBL/GenBank/DDBJ databases">
        <authorList>
            <person name="de Groot N.N."/>
        </authorList>
    </citation>
    <scope>NUCLEOTIDE SEQUENCE [LARGE SCALE GENOMIC DNA]</scope>
    <source>
        <strain evidence="6 7">BS2772</strain>
    </source>
</reference>
<evidence type="ECO:0000313" key="7">
    <source>
        <dbReference type="Proteomes" id="UP000182470"/>
    </source>
</evidence>
<feature type="domain" description="Purine catabolism PurC-like" evidence="2">
    <location>
        <begin position="7"/>
        <end position="126"/>
    </location>
</feature>
<dbReference type="InterPro" id="IPR012914">
    <property type="entry name" value="PucR_dom"/>
</dbReference>
<evidence type="ECO:0000259" key="2">
    <source>
        <dbReference type="Pfam" id="PF07905"/>
    </source>
</evidence>
<accession>A0A1H0C640</accession>